<organism evidence="2 3">
    <name type="scientific">Portunus trituberculatus</name>
    <name type="common">Swimming crab</name>
    <name type="synonym">Neptunus trituberculatus</name>
    <dbReference type="NCBI Taxonomy" id="210409"/>
    <lineage>
        <taxon>Eukaryota</taxon>
        <taxon>Metazoa</taxon>
        <taxon>Ecdysozoa</taxon>
        <taxon>Arthropoda</taxon>
        <taxon>Crustacea</taxon>
        <taxon>Multicrustacea</taxon>
        <taxon>Malacostraca</taxon>
        <taxon>Eumalacostraca</taxon>
        <taxon>Eucarida</taxon>
        <taxon>Decapoda</taxon>
        <taxon>Pleocyemata</taxon>
        <taxon>Brachyura</taxon>
        <taxon>Eubrachyura</taxon>
        <taxon>Portunoidea</taxon>
        <taxon>Portunidae</taxon>
        <taxon>Portuninae</taxon>
        <taxon>Portunus</taxon>
    </lineage>
</organism>
<evidence type="ECO:0000313" key="2">
    <source>
        <dbReference type="EMBL" id="MPC80904.1"/>
    </source>
</evidence>
<name>A0A5B7IKC0_PORTR</name>
<protein>
    <submittedName>
        <fullName evidence="2">Uncharacterized protein</fullName>
    </submittedName>
</protein>
<dbReference type="EMBL" id="VSRR010055362">
    <property type="protein sequence ID" value="MPC80904.1"/>
    <property type="molecule type" value="Genomic_DNA"/>
</dbReference>
<feature type="compositionally biased region" description="Pro residues" evidence="1">
    <location>
        <begin position="8"/>
        <end position="18"/>
    </location>
</feature>
<gene>
    <name evidence="2" type="ORF">E2C01_075501</name>
</gene>
<proteinExistence type="predicted"/>
<feature type="region of interest" description="Disordered" evidence="1">
    <location>
        <begin position="1"/>
        <end position="30"/>
    </location>
</feature>
<dbReference type="Proteomes" id="UP000324222">
    <property type="component" value="Unassembled WGS sequence"/>
</dbReference>
<comment type="caution">
    <text evidence="2">The sequence shown here is derived from an EMBL/GenBank/DDBJ whole genome shotgun (WGS) entry which is preliminary data.</text>
</comment>
<keyword evidence="3" id="KW-1185">Reference proteome</keyword>
<dbReference type="AlphaFoldDB" id="A0A5B7IKC0"/>
<sequence>MRRQPADPWRPPFPPLPRPFTRSSTAIRSDQPYMLRTREQPPWSCCVHAKRRTKITYTLRKVIAHEWGEKARPRPLYPRQTLHCLKGRRCQRVILSNRFTSTRTALQRSGGVALKCAGYPNVL</sequence>
<reference evidence="2 3" key="1">
    <citation type="submission" date="2019-05" db="EMBL/GenBank/DDBJ databases">
        <title>Another draft genome of Portunus trituberculatus and its Hox gene families provides insights of decapod evolution.</title>
        <authorList>
            <person name="Jeong J.-H."/>
            <person name="Song I."/>
            <person name="Kim S."/>
            <person name="Choi T."/>
            <person name="Kim D."/>
            <person name="Ryu S."/>
            <person name="Kim W."/>
        </authorList>
    </citation>
    <scope>NUCLEOTIDE SEQUENCE [LARGE SCALE GENOMIC DNA]</scope>
    <source>
        <tissue evidence="2">Muscle</tissue>
    </source>
</reference>
<evidence type="ECO:0000256" key="1">
    <source>
        <dbReference type="SAM" id="MobiDB-lite"/>
    </source>
</evidence>
<evidence type="ECO:0000313" key="3">
    <source>
        <dbReference type="Proteomes" id="UP000324222"/>
    </source>
</evidence>
<accession>A0A5B7IKC0</accession>